<sequence length="99" mass="10857">MKFALIAATLAAAALAGCVSNPPKDPMAKDAAPYLEKPDYDYALVCDLRHDDLRKCEATLKQLCGERGYIDLRVRPLREPGAAAESSTHRLLQVQCKAR</sequence>
<keyword evidence="3" id="KW-1185">Reference proteome</keyword>
<evidence type="ECO:0000313" key="3">
    <source>
        <dbReference type="Proteomes" id="UP000220246"/>
    </source>
</evidence>
<evidence type="ECO:0000256" key="1">
    <source>
        <dbReference type="SAM" id="SignalP"/>
    </source>
</evidence>
<dbReference type="RefSeq" id="WP_066539652.1">
    <property type="nucleotide sequence ID" value="NZ_DALZQJ010000020.1"/>
</dbReference>
<protein>
    <recommendedName>
        <fullName evidence="4">Lipoprotein</fullName>
    </recommendedName>
</protein>
<comment type="caution">
    <text evidence="2">The sequence shown here is derived from an EMBL/GenBank/DDBJ whole genome shotgun (WGS) entry which is preliminary data.</text>
</comment>
<dbReference type="PROSITE" id="PS51257">
    <property type="entry name" value="PROKAR_LIPOPROTEIN"/>
    <property type="match status" value="1"/>
</dbReference>
<organism evidence="2 3">
    <name type="scientific">Comamonas terrigena</name>
    <dbReference type="NCBI Taxonomy" id="32013"/>
    <lineage>
        <taxon>Bacteria</taxon>
        <taxon>Pseudomonadati</taxon>
        <taxon>Pseudomonadota</taxon>
        <taxon>Betaproteobacteria</taxon>
        <taxon>Burkholderiales</taxon>
        <taxon>Comamonadaceae</taxon>
        <taxon>Comamonas</taxon>
    </lineage>
</organism>
<dbReference type="OrthoDB" id="8797022at2"/>
<dbReference type="GeneID" id="80800451"/>
<feature type="signal peptide" evidence="1">
    <location>
        <begin position="1"/>
        <end position="16"/>
    </location>
</feature>
<dbReference type="STRING" id="1219032.GCA_001515545_03091"/>
<accession>A0A2A7UT76</accession>
<feature type="chain" id="PRO_5012043669" description="Lipoprotein" evidence="1">
    <location>
        <begin position="17"/>
        <end position="99"/>
    </location>
</feature>
<evidence type="ECO:0008006" key="4">
    <source>
        <dbReference type="Google" id="ProtNLM"/>
    </source>
</evidence>
<proteinExistence type="predicted"/>
<keyword evidence="1" id="KW-0732">Signal</keyword>
<dbReference type="EMBL" id="PDEA01000001">
    <property type="protein sequence ID" value="PEH88478.1"/>
    <property type="molecule type" value="Genomic_DNA"/>
</dbReference>
<evidence type="ECO:0000313" key="2">
    <source>
        <dbReference type="EMBL" id="PEH88478.1"/>
    </source>
</evidence>
<gene>
    <name evidence="2" type="ORF">CRM82_07555</name>
</gene>
<dbReference type="AlphaFoldDB" id="A0A2A7UT76"/>
<name>A0A2A7UT76_COMTR</name>
<reference evidence="3" key="1">
    <citation type="submission" date="2017-09" db="EMBL/GenBank/DDBJ databases">
        <title>FDA dAtabase for Regulatory Grade micrObial Sequences (FDA-ARGOS): Supporting development and validation of Infectious Disease Dx tests.</title>
        <authorList>
            <person name="Minogue T."/>
            <person name="Wolcott M."/>
            <person name="Wasieloski L."/>
            <person name="Aguilar W."/>
            <person name="Moore D."/>
            <person name="Tallon L."/>
            <person name="Sadzewicz L."/>
            <person name="Ott S."/>
            <person name="Zhao X."/>
            <person name="Nagaraj S."/>
            <person name="Vavikolanu K."/>
            <person name="Aluvathingal J."/>
            <person name="Nadendla S."/>
            <person name="Sichtig H."/>
        </authorList>
    </citation>
    <scope>NUCLEOTIDE SEQUENCE [LARGE SCALE GENOMIC DNA]</scope>
    <source>
        <strain evidence="3">FDAARGOS_394</strain>
    </source>
</reference>
<dbReference type="Proteomes" id="UP000220246">
    <property type="component" value="Unassembled WGS sequence"/>
</dbReference>